<dbReference type="InterPro" id="IPR008928">
    <property type="entry name" value="6-hairpin_glycosidase_sf"/>
</dbReference>
<evidence type="ECO:0000313" key="4">
    <source>
        <dbReference type="Proteomes" id="UP000003861"/>
    </source>
</evidence>
<dbReference type="SUPFAM" id="SSF48208">
    <property type="entry name" value="Six-hairpin glycosidases"/>
    <property type="match status" value="1"/>
</dbReference>
<dbReference type="PATRIC" id="fig|1033806.13.peg.2132"/>
<dbReference type="InterPro" id="IPR010905">
    <property type="entry name" value="Glyco_hydro_88"/>
</dbReference>
<gene>
    <name evidence="3" type="ORF">HLRTI_002421</name>
</gene>
<dbReference type="GO" id="GO:0000272">
    <property type="term" value="P:polysaccharide catabolic process"/>
    <property type="evidence" value="ECO:0007669"/>
    <property type="project" value="TreeGrafter"/>
</dbReference>
<proteinExistence type="inferred from homology"/>
<dbReference type="Proteomes" id="UP000003861">
    <property type="component" value="Unassembled WGS sequence"/>
</dbReference>
<evidence type="ECO:0000256" key="1">
    <source>
        <dbReference type="ARBA" id="ARBA00022801"/>
    </source>
</evidence>
<dbReference type="InterPro" id="IPR012341">
    <property type="entry name" value="6hp_glycosidase-like_sf"/>
</dbReference>
<evidence type="ECO:0000313" key="3">
    <source>
        <dbReference type="EMBL" id="ERJ05611.1"/>
    </source>
</evidence>
<comment type="similarity">
    <text evidence="2">Belongs to the glycosyl hydrolase 88 family.</text>
</comment>
<dbReference type="PANTHER" id="PTHR36845:SF1">
    <property type="entry name" value="HYDROLASE, PUTATIVE (AFU_ORTHOLOGUE AFUA_7G05090)-RELATED"/>
    <property type="match status" value="1"/>
</dbReference>
<dbReference type="InterPro" id="IPR052369">
    <property type="entry name" value="UG_Glycosaminoglycan_Hydrolase"/>
</dbReference>
<reference evidence="3 4" key="1">
    <citation type="journal article" date="2011" name="J. Bacteriol.">
        <title>Genome sequence of Halorhabdus tiamatea, the first archaeon isolated from a deep-sea anoxic brine lake.</title>
        <authorList>
            <person name="Antunes A."/>
            <person name="Alam I."/>
            <person name="Bajic V.B."/>
            <person name="Stingl U."/>
        </authorList>
    </citation>
    <scope>NUCLEOTIDE SEQUENCE [LARGE SCALE GENOMIC DNA]</scope>
    <source>
        <strain evidence="3 4">SARL4B</strain>
    </source>
</reference>
<name>U2E0R7_9EURY</name>
<comment type="caution">
    <text evidence="3">The sequence shown here is derived from an EMBL/GenBank/DDBJ whole genome shotgun (WGS) entry which is preliminary data.</text>
</comment>
<evidence type="ECO:0000256" key="2">
    <source>
        <dbReference type="ARBA" id="ARBA00038358"/>
    </source>
</evidence>
<accession>U2E0R7</accession>
<sequence length="411" mass="45973">MEGYTTQVMPRAPSVLAATVTDEGVPERYAERPAIEHADLETRLADAVDRIDDNVDQFYDRFPAPSSTDLVYQPTDNADGWTTSFWTGQCWLAHEVTGRERFRDAAETQLRTFDRRLESGNVLTHDLGFLYTLSAVAGHKVTGKDRYREMAVTAADYLADRFWDAPGLIQAWGDPDRPEDDEWVHGRMIVDTMMNLPLLFWASEITGNDAYAAIAETHARTNAEHIVRPDGSTFHTFQCDVASGEPLGGETHQGYADDSCWARGQAWAIYGYALVAEYADEPAYAELSAKLANYYLHRVEADHVPRWDFDAPDDDEVRDTSAAAIAACGLIELASVLPVADERADRYRNAALEMLDSLGAHYAADPGRSNGLLTDAAYARGDGDYNECCVWGDYFYVEGLVRATESWRRYW</sequence>
<dbReference type="AlphaFoldDB" id="U2E0R7"/>
<dbReference type="PANTHER" id="PTHR36845">
    <property type="entry name" value="HYDROLASE, PUTATIVE (AFU_ORTHOLOGUE AFUA_7G05090)-RELATED"/>
    <property type="match status" value="1"/>
</dbReference>
<dbReference type="eggNOG" id="arCOG02007">
    <property type="taxonomic scope" value="Archaea"/>
</dbReference>
<keyword evidence="3" id="KW-0413">Isomerase</keyword>
<dbReference type="GO" id="GO:0052757">
    <property type="term" value="F:chondroitin hydrolase activity"/>
    <property type="evidence" value="ECO:0007669"/>
    <property type="project" value="TreeGrafter"/>
</dbReference>
<dbReference type="EMBL" id="AFNT02000029">
    <property type="protein sequence ID" value="ERJ05611.1"/>
    <property type="molecule type" value="Genomic_DNA"/>
</dbReference>
<protein>
    <submittedName>
        <fullName evidence="3">CDP-paratose 2-epimerase protein</fullName>
        <ecNumber evidence="3">5.1.3.10</ecNumber>
    </submittedName>
</protein>
<dbReference type="Pfam" id="PF07470">
    <property type="entry name" value="Glyco_hydro_88"/>
    <property type="match status" value="1"/>
</dbReference>
<keyword evidence="1" id="KW-0378">Hydrolase</keyword>
<dbReference type="GO" id="GO:0047732">
    <property type="term" value="F:CDP-abequose epimerase activity"/>
    <property type="evidence" value="ECO:0007669"/>
    <property type="project" value="UniProtKB-EC"/>
</dbReference>
<dbReference type="EC" id="5.1.3.10" evidence="3"/>
<reference evidence="3 4" key="2">
    <citation type="journal article" date="2013" name="PLoS ONE">
        <title>INDIGO - INtegrated Data Warehouse of MIcrobial GenOmes with Examples from the Red Sea Extremophiles.</title>
        <authorList>
            <person name="Alam I."/>
            <person name="Antunes A."/>
            <person name="Kamau A.A."/>
            <person name="Ba Alawi W."/>
            <person name="Kalkatawi M."/>
            <person name="Stingl U."/>
            <person name="Bajic V.B."/>
        </authorList>
    </citation>
    <scope>NUCLEOTIDE SEQUENCE [LARGE SCALE GENOMIC DNA]</scope>
    <source>
        <strain evidence="3 4">SARL4B</strain>
    </source>
</reference>
<dbReference type="Gene3D" id="1.50.10.10">
    <property type="match status" value="1"/>
</dbReference>
<organism evidence="3 4">
    <name type="scientific">Halorhabdus tiamatea SARL4B</name>
    <dbReference type="NCBI Taxonomy" id="1033806"/>
    <lineage>
        <taxon>Archaea</taxon>
        <taxon>Methanobacteriati</taxon>
        <taxon>Methanobacteriota</taxon>
        <taxon>Stenosarchaea group</taxon>
        <taxon>Halobacteria</taxon>
        <taxon>Halobacteriales</taxon>
        <taxon>Haloarculaceae</taxon>
        <taxon>Halorhabdus</taxon>
    </lineage>
</organism>